<feature type="compositionally biased region" description="Basic residues" evidence="1">
    <location>
        <begin position="1"/>
        <end position="10"/>
    </location>
</feature>
<dbReference type="GeneID" id="40075045"/>
<protein>
    <submittedName>
        <fullName evidence="2">Uncharacterized protein</fullName>
    </submittedName>
</protein>
<dbReference type="RefSeq" id="YP_009599316.1">
    <property type="nucleotide sequence ID" value="NC_041916.1"/>
</dbReference>
<evidence type="ECO:0000313" key="2">
    <source>
        <dbReference type="EMBL" id="BAW98238.1"/>
    </source>
</evidence>
<dbReference type="EMBL" id="AP017972">
    <property type="protein sequence ID" value="BAW98238.1"/>
    <property type="molecule type" value="Genomic_DNA"/>
</dbReference>
<feature type="region of interest" description="Disordered" evidence="1">
    <location>
        <begin position="1"/>
        <end position="20"/>
    </location>
</feature>
<reference evidence="2 3" key="1">
    <citation type="submission" date="2017-01" db="EMBL/GenBank/DDBJ databases">
        <title>Complete Genome Sequence of Vibrio Parahaemolyticus Bacteriophage pTD1.</title>
        <authorList>
            <person name="Midorikawa Y."/>
            <person name="Sano M."/>
        </authorList>
    </citation>
    <scope>NUCLEOTIDE SEQUENCE [LARGE SCALE GENOMIC DNA]</scope>
    <source>
        <strain evidence="2">PTD1</strain>
    </source>
</reference>
<accession>A0A1Q2U2P8</accession>
<dbReference type="Proteomes" id="UP000221243">
    <property type="component" value="Segment"/>
</dbReference>
<proteinExistence type="predicted"/>
<evidence type="ECO:0000256" key="1">
    <source>
        <dbReference type="SAM" id="MobiDB-lite"/>
    </source>
</evidence>
<evidence type="ECO:0000313" key="3">
    <source>
        <dbReference type="Proteomes" id="UP000221243"/>
    </source>
</evidence>
<dbReference type="OrthoDB" id="21155at10239"/>
<sequence length="214" mass="24557">MGRNTSKRNKVQSLLPRQGQKRGQRTIALVVSKIHDQLYFSGSHYHQMDGKHWTPYLKFLSRKEDRTTAIKTGITILGETTDWQLLHFIAVDTGESVELFSFSNVIHKATYLSVPERVMELIDGTLDLMKTQIQQEQLVEGTQLTSDMKLVGFAYYLFNSTTYDVKNSEDEIADSLVADGTFDHPFNPEEYQRLKASDFSEFFTRQETASDNLN</sequence>
<name>A0A1Q2U2P8_9CAUD</name>
<dbReference type="KEGG" id="vg:40075045"/>
<organism evidence="2 3">
    <name type="scientific">Vibrio phage pTD1</name>
    <dbReference type="NCBI Taxonomy" id="1938577"/>
    <lineage>
        <taxon>Viruses</taxon>
        <taxon>Duplodnaviria</taxon>
        <taxon>Heunggongvirae</taxon>
        <taxon>Uroviricota</taxon>
        <taxon>Caudoviricetes</taxon>
        <taxon>Chimalliviridae</taxon>
        <taxon>Gorgonvirinae</taxon>
        <taxon>Tidunavirus</taxon>
        <taxon>Tidunavirus pTD1</taxon>
    </lineage>
</organism>
<keyword evidence="3" id="KW-1185">Reference proteome</keyword>